<dbReference type="InterPro" id="IPR050857">
    <property type="entry name" value="D-2-hydroxyacid_DH"/>
</dbReference>
<evidence type="ECO:0000256" key="3">
    <source>
        <dbReference type="ARBA" id="ARBA00023002"/>
    </source>
</evidence>
<keyword evidence="9" id="KW-1185">Reference proteome</keyword>
<feature type="domain" description="D-isomer specific 2-hydroxyacid dehydrogenase catalytic" evidence="6">
    <location>
        <begin position="5"/>
        <end position="316"/>
    </location>
</feature>
<dbReference type="PROSITE" id="PS00065">
    <property type="entry name" value="D_2_HYDROXYACID_DH_1"/>
    <property type="match status" value="1"/>
</dbReference>
<keyword evidence="3 5" id="KW-0560">Oxidoreductase</keyword>
<dbReference type="OrthoDB" id="117809at2"/>
<dbReference type="Gene3D" id="3.40.50.720">
    <property type="entry name" value="NAD(P)-binding Rossmann-like Domain"/>
    <property type="match status" value="2"/>
</dbReference>
<dbReference type="AlphaFoldDB" id="A0A1C6RCZ1"/>
<dbReference type="InterPro" id="IPR036291">
    <property type="entry name" value="NAD(P)-bd_dom_sf"/>
</dbReference>
<dbReference type="FunFam" id="3.40.50.720:FF:000203">
    <property type="entry name" value="D-3-phosphoglycerate dehydrogenase (SerA)"/>
    <property type="match status" value="1"/>
</dbReference>
<dbReference type="Pfam" id="PF00389">
    <property type="entry name" value="2-Hacid_dh"/>
    <property type="match status" value="1"/>
</dbReference>
<dbReference type="InterPro" id="IPR006140">
    <property type="entry name" value="D-isomer_DH_NAD-bd"/>
</dbReference>
<dbReference type="STRING" id="145857.GA0070616_0591"/>
<evidence type="ECO:0000256" key="5">
    <source>
        <dbReference type="RuleBase" id="RU003719"/>
    </source>
</evidence>
<gene>
    <name evidence="8" type="ORF">GA0070616_0591</name>
</gene>
<dbReference type="PROSITE" id="PS00671">
    <property type="entry name" value="D_2_HYDROXYACID_DH_3"/>
    <property type="match status" value="1"/>
</dbReference>
<dbReference type="InterPro" id="IPR029752">
    <property type="entry name" value="D-isomer_DH_CS1"/>
</dbReference>
<evidence type="ECO:0000256" key="4">
    <source>
        <dbReference type="ARBA" id="ARBA00023027"/>
    </source>
</evidence>
<dbReference type="EMBL" id="FMHT01000003">
    <property type="protein sequence ID" value="SCL14964.1"/>
    <property type="molecule type" value="Genomic_DNA"/>
</dbReference>
<name>A0A1C6RCZ1_9ACTN</name>
<evidence type="ECO:0000259" key="6">
    <source>
        <dbReference type="Pfam" id="PF00389"/>
    </source>
</evidence>
<evidence type="ECO:0000256" key="1">
    <source>
        <dbReference type="ARBA" id="ARBA00005854"/>
    </source>
</evidence>
<dbReference type="RefSeq" id="WP_091075728.1">
    <property type="nucleotide sequence ID" value="NZ_FMHT01000003.1"/>
</dbReference>
<evidence type="ECO:0000313" key="8">
    <source>
        <dbReference type="EMBL" id="SCL14964.1"/>
    </source>
</evidence>
<dbReference type="SUPFAM" id="SSF51735">
    <property type="entry name" value="NAD(P)-binding Rossmann-fold domains"/>
    <property type="match status" value="1"/>
</dbReference>
<sequence>MRLNVLIVGAMYHPEAEELLERHFAVTRVEPEELAASPALRTAHGLAVRYPTQITAEIFDAAPELVAVLSSGRGVDNIDIAAASKAGVVVANNPGLGGRPVSEHALGLLLSVTRDLGAVARDGMPGAWEKRLSTRRVELGGKTLGIVGCGNVGGWMARRASAGFLMNVLAYDPYVSAETIAGHGATKVDDLHEMLAASDVVSCHPELNDETENMFDDDMFARMKRGAYFLNTSRGAVVDTAALVRALRSGHLAGAALDVYDQEPPPSDSPLLGIDRLVLSAHVADFTVETKHALAMSGAGQLVTALSGEAPPHALNPEIWGPASARLTGILASTSAHAHREDSR</sequence>
<protein>
    <submittedName>
        <fullName evidence="8">D-3-phosphoglycerate dehydrogenase</fullName>
    </submittedName>
</protein>
<dbReference type="PANTHER" id="PTHR42789:SF1">
    <property type="entry name" value="D-ISOMER SPECIFIC 2-HYDROXYACID DEHYDROGENASE FAMILY PROTEIN (AFU_ORTHOLOGUE AFUA_6G10090)"/>
    <property type="match status" value="1"/>
</dbReference>
<organism evidence="8 9">
    <name type="scientific">Micromonospora nigra</name>
    <dbReference type="NCBI Taxonomy" id="145857"/>
    <lineage>
        <taxon>Bacteria</taxon>
        <taxon>Bacillati</taxon>
        <taxon>Actinomycetota</taxon>
        <taxon>Actinomycetes</taxon>
        <taxon>Micromonosporales</taxon>
        <taxon>Micromonosporaceae</taxon>
        <taxon>Micromonospora</taxon>
    </lineage>
</organism>
<evidence type="ECO:0000313" key="9">
    <source>
        <dbReference type="Proteomes" id="UP000199699"/>
    </source>
</evidence>
<dbReference type="InterPro" id="IPR029753">
    <property type="entry name" value="D-isomer_DH_CS"/>
</dbReference>
<dbReference type="SUPFAM" id="SSF52283">
    <property type="entry name" value="Formate/glycerate dehydrogenase catalytic domain-like"/>
    <property type="match status" value="1"/>
</dbReference>
<dbReference type="Proteomes" id="UP000199699">
    <property type="component" value="Unassembled WGS sequence"/>
</dbReference>
<dbReference type="GO" id="GO:0051287">
    <property type="term" value="F:NAD binding"/>
    <property type="evidence" value="ECO:0007669"/>
    <property type="project" value="InterPro"/>
</dbReference>
<evidence type="ECO:0000259" key="7">
    <source>
        <dbReference type="Pfam" id="PF02826"/>
    </source>
</evidence>
<evidence type="ECO:0000256" key="2">
    <source>
        <dbReference type="ARBA" id="ARBA00022605"/>
    </source>
</evidence>
<reference evidence="8 9" key="1">
    <citation type="submission" date="2016-06" db="EMBL/GenBank/DDBJ databases">
        <authorList>
            <person name="Kjaerup R.B."/>
            <person name="Dalgaard T.S."/>
            <person name="Juul-Madsen H.R."/>
        </authorList>
    </citation>
    <scope>NUCLEOTIDE SEQUENCE [LARGE SCALE GENOMIC DNA]</scope>
    <source>
        <strain evidence="8 9">DSM 43818</strain>
    </source>
</reference>
<dbReference type="GO" id="GO:0016616">
    <property type="term" value="F:oxidoreductase activity, acting on the CH-OH group of donors, NAD or NADP as acceptor"/>
    <property type="evidence" value="ECO:0007669"/>
    <property type="project" value="InterPro"/>
</dbReference>
<dbReference type="PANTHER" id="PTHR42789">
    <property type="entry name" value="D-ISOMER SPECIFIC 2-HYDROXYACID DEHYDROGENASE FAMILY PROTEIN (AFU_ORTHOLOGUE AFUA_6G10090)"/>
    <property type="match status" value="1"/>
</dbReference>
<feature type="domain" description="D-isomer specific 2-hydroxyacid dehydrogenase NAD-binding" evidence="7">
    <location>
        <begin position="106"/>
        <end position="284"/>
    </location>
</feature>
<dbReference type="GO" id="GO:0008652">
    <property type="term" value="P:amino acid biosynthetic process"/>
    <property type="evidence" value="ECO:0007669"/>
    <property type="project" value="UniProtKB-KW"/>
</dbReference>
<keyword evidence="4" id="KW-0520">NAD</keyword>
<dbReference type="InterPro" id="IPR006139">
    <property type="entry name" value="D-isomer_2_OHA_DH_cat_dom"/>
</dbReference>
<keyword evidence="2" id="KW-0028">Amino-acid biosynthesis</keyword>
<accession>A0A1C6RCZ1</accession>
<proteinExistence type="inferred from homology"/>
<dbReference type="CDD" id="cd12173">
    <property type="entry name" value="PGDH_4"/>
    <property type="match status" value="1"/>
</dbReference>
<dbReference type="Pfam" id="PF02826">
    <property type="entry name" value="2-Hacid_dh_C"/>
    <property type="match status" value="1"/>
</dbReference>
<comment type="similarity">
    <text evidence="1 5">Belongs to the D-isomer specific 2-hydroxyacid dehydrogenase family.</text>
</comment>